<reference evidence="2 3" key="1">
    <citation type="submission" date="2020-08" db="EMBL/GenBank/DDBJ databases">
        <title>Genomic Encyclopedia of Type Strains, Phase IV (KMG-IV): sequencing the most valuable type-strain genomes for metagenomic binning, comparative biology and taxonomic classification.</title>
        <authorList>
            <person name="Goeker M."/>
        </authorList>
    </citation>
    <scope>NUCLEOTIDE SEQUENCE [LARGE SCALE GENOMIC DNA]</scope>
    <source>
        <strain evidence="2 3">DSM 27163</strain>
    </source>
</reference>
<organism evidence="2 3">
    <name type="scientific">Sphingopyxis panaciterrulae</name>
    <dbReference type="NCBI Taxonomy" id="462372"/>
    <lineage>
        <taxon>Bacteria</taxon>
        <taxon>Pseudomonadati</taxon>
        <taxon>Pseudomonadota</taxon>
        <taxon>Alphaproteobacteria</taxon>
        <taxon>Sphingomonadales</taxon>
        <taxon>Sphingomonadaceae</taxon>
        <taxon>Sphingopyxis</taxon>
    </lineage>
</organism>
<keyword evidence="3" id="KW-1185">Reference proteome</keyword>
<keyword evidence="1" id="KW-0812">Transmembrane</keyword>
<name>A0A7W9B6Z5_9SPHN</name>
<keyword evidence="1" id="KW-0472">Membrane</keyword>
<protein>
    <submittedName>
        <fullName evidence="2">Uncharacterized protein</fullName>
    </submittedName>
</protein>
<evidence type="ECO:0000313" key="3">
    <source>
        <dbReference type="Proteomes" id="UP000537161"/>
    </source>
</evidence>
<keyword evidence="1" id="KW-1133">Transmembrane helix</keyword>
<dbReference type="Proteomes" id="UP000537161">
    <property type="component" value="Unassembled WGS sequence"/>
</dbReference>
<evidence type="ECO:0000313" key="2">
    <source>
        <dbReference type="EMBL" id="MBB5707393.1"/>
    </source>
</evidence>
<sequence length="109" mass="12144">MKQRAIEPDRDRLDLDLMFPLDRAGFEAAVATEAERRAFRWRFRLVGIESVMMAGLVLVAGRLVDQPVTIVARASVTVGVACFASGLLLIWLSSVTSALMIRLRRGRRS</sequence>
<feature type="transmembrane region" description="Helical" evidence="1">
    <location>
        <begin position="45"/>
        <end position="64"/>
    </location>
</feature>
<comment type="caution">
    <text evidence="2">The sequence shown here is derived from an EMBL/GenBank/DDBJ whole genome shotgun (WGS) entry which is preliminary data.</text>
</comment>
<feature type="transmembrane region" description="Helical" evidence="1">
    <location>
        <begin position="76"/>
        <end position="101"/>
    </location>
</feature>
<accession>A0A7W9B6Z5</accession>
<dbReference type="EMBL" id="JACIJH010000009">
    <property type="protein sequence ID" value="MBB5707393.1"/>
    <property type="molecule type" value="Genomic_DNA"/>
</dbReference>
<evidence type="ECO:0000256" key="1">
    <source>
        <dbReference type="SAM" id="Phobius"/>
    </source>
</evidence>
<dbReference type="AlphaFoldDB" id="A0A7W9B6Z5"/>
<gene>
    <name evidence="2" type="ORF">FHR21_002759</name>
</gene>
<proteinExistence type="predicted"/>
<dbReference type="RefSeq" id="WP_338113157.1">
    <property type="nucleotide sequence ID" value="NZ_JACIJH010000009.1"/>
</dbReference>